<dbReference type="InterPro" id="IPR050706">
    <property type="entry name" value="Cyclic-di-GMP_PDE-like"/>
</dbReference>
<accession>A0AB39BNP0</accession>
<dbReference type="InterPro" id="IPR000160">
    <property type="entry name" value="GGDEF_dom"/>
</dbReference>
<dbReference type="InterPro" id="IPR029787">
    <property type="entry name" value="Nucleotide_cyclase"/>
</dbReference>
<evidence type="ECO:0000313" key="3">
    <source>
        <dbReference type="EMBL" id="XDI35413.1"/>
    </source>
</evidence>
<dbReference type="CDD" id="cd01949">
    <property type="entry name" value="GGDEF"/>
    <property type="match status" value="1"/>
</dbReference>
<evidence type="ECO:0000259" key="2">
    <source>
        <dbReference type="PROSITE" id="PS50887"/>
    </source>
</evidence>
<dbReference type="CDD" id="cd01948">
    <property type="entry name" value="EAL"/>
    <property type="match status" value="1"/>
</dbReference>
<gene>
    <name evidence="3" type="ORF">AB3N04_11850</name>
</gene>
<dbReference type="Gene3D" id="3.30.70.270">
    <property type="match status" value="1"/>
</dbReference>
<dbReference type="PANTHER" id="PTHR33121">
    <property type="entry name" value="CYCLIC DI-GMP PHOSPHODIESTERASE PDEF"/>
    <property type="match status" value="1"/>
</dbReference>
<dbReference type="RefSeq" id="WP_368502986.1">
    <property type="nucleotide sequence ID" value="NZ_CP162551.1"/>
</dbReference>
<dbReference type="NCBIfam" id="TIGR00254">
    <property type="entry name" value="GGDEF"/>
    <property type="match status" value="1"/>
</dbReference>
<dbReference type="Pfam" id="PF00563">
    <property type="entry name" value="EAL"/>
    <property type="match status" value="1"/>
</dbReference>
<dbReference type="SMART" id="SM00052">
    <property type="entry name" value="EAL"/>
    <property type="match status" value="1"/>
</dbReference>
<dbReference type="SUPFAM" id="SSF141868">
    <property type="entry name" value="EAL domain-like"/>
    <property type="match status" value="1"/>
</dbReference>
<dbReference type="InterPro" id="IPR043128">
    <property type="entry name" value="Rev_trsase/Diguanyl_cyclase"/>
</dbReference>
<dbReference type="PANTHER" id="PTHR33121:SF79">
    <property type="entry name" value="CYCLIC DI-GMP PHOSPHODIESTERASE PDED-RELATED"/>
    <property type="match status" value="1"/>
</dbReference>
<protein>
    <submittedName>
        <fullName evidence="3">Bifunctional diguanylate cyclase/phosphodiesterase</fullName>
    </submittedName>
</protein>
<feature type="domain" description="GGDEF" evidence="2">
    <location>
        <begin position="158"/>
        <end position="289"/>
    </location>
</feature>
<dbReference type="SMART" id="SM00267">
    <property type="entry name" value="GGDEF"/>
    <property type="match status" value="1"/>
</dbReference>
<dbReference type="InterPro" id="IPR001633">
    <property type="entry name" value="EAL_dom"/>
</dbReference>
<dbReference type="PROSITE" id="PS50887">
    <property type="entry name" value="GGDEF"/>
    <property type="match status" value="1"/>
</dbReference>
<dbReference type="EMBL" id="CP162551">
    <property type="protein sequence ID" value="XDI35413.1"/>
    <property type="molecule type" value="Genomic_DNA"/>
</dbReference>
<dbReference type="AlphaFoldDB" id="A0AB39BNP0"/>
<dbReference type="Pfam" id="PF00990">
    <property type="entry name" value="GGDEF"/>
    <property type="match status" value="1"/>
</dbReference>
<dbReference type="PROSITE" id="PS50883">
    <property type="entry name" value="EAL"/>
    <property type="match status" value="1"/>
</dbReference>
<proteinExistence type="predicted"/>
<sequence>MNESIGNKTIQLSLILKTLEELHDIVFLMEYEQGRFKYSYFSKGALDYASLSEECLGKYIDEVYPTYIAEHLNQMYIEALKKRKPLTYKDKMNVESMNQLGKSVIAPIIEDDGVIKYLVCYTEKLSHDDYVFDTLTGLPSIKGLKEKIETKVKQAPDKKVAVCYLKINQFDRVVDLIGHGSIEDFIVEMTNRILRVLRNEESGLARIAGDEFLFYIMCENEICDVAALIQKQLQASYLVDEMELEVTTSIGISYKRSQELPVEHLINQSYHAMFQAKQKGGQAITVFNFNEHTNEVMNKPIIERELRRALTKKELTLYFQPVINVHTKGIHFEALLRWFSPKLGTIPPDVFILVAEDRDFIQTIDEWVIDKASEFIYTSKNPSTKVAVNLSTKTLASDTLESMLETVIEKYQISPSQLELEITEHSLLRNEQAIIDKLFRLKKLGFSVAIDDFGVSNASLNYLRVLPVNKIKIDKVFIHNIEKQAKEYHIVHSIISLARKLGLTVTAEGVETKEQVEMLLQSNCDELQGYYFSKPVDGQSLDGVLEQIQEKMDQLTFIHK</sequence>
<evidence type="ECO:0000259" key="1">
    <source>
        <dbReference type="PROSITE" id="PS50883"/>
    </source>
</evidence>
<reference evidence="3" key="1">
    <citation type="submission" date="2024-07" db="EMBL/GenBank/DDBJ databases">
        <title>Identification and characteristics of an arsenic-resistant bacterial isolate, which belongs to a novel species.</title>
        <authorList>
            <person name="Juszczyk A."/>
            <person name="Kowalczyk A."/>
            <person name="Was K."/>
            <person name="Kosowicz W."/>
            <person name="Budzyn A."/>
            <person name="Latowski D."/>
        </authorList>
    </citation>
    <scope>NUCLEOTIDE SEQUENCE</scope>
    <source>
        <strain evidence="3">As8PL</strain>
    </source>
</reference>
<organism evidence="3">
    <name type="scientific">Alkalihalophilus sp. As8PL</name>
    <dbReference type="NCBI Taxonomy" id="3237103"/>
    <lineage>
        <taxon>Bacteria</taxon>
        <taxon>Bacillati</taxon>
        <taxon>Bacillota</taxon>
        <taxon>Bacilli</taxon>
        <taxon>Bacillales</taxon>
        <taxon>Bacillaceae</taxon>
        <taxon>Alkalihalophilus</taxon>
    </lineage>
</organism>
<feature type="domain" description="EAL" evidence="1">
    <location>
        <begin position="299"/>
        <end position="549"/>
    </location>
</feature>
<dbReference type="SUPFAM" id="SSF55073">
    <property type="entry name" value="Nucleotide cyclase"/>
    <property type="match status" value="1"/>
</dbReference>
<name>A0AB39BNP0_9BACI</name>
<dbReference type="GO" id="GO:0071111">
    <property type="term" value="F:cyclic-guanylate-specific phosphodiesterase activity"/>
    <property type="evidence" value="ECO:0007669"/>
    <property type="project" value="InterPro"/>
</dbReference>
<dbReference type="InterPro" id="IPR035919">
    <property type="entry name" value="EAL_sf"/>
</dbReference>
<dbReference type="Gene3D" id="3.20.20.450">
    <property type="entry name" value="EAL domain"/>
    <property type="match status" value="1"/>
</dbReference>